<dbReference type="Proteomes" id="UP000092256">
    <property type="component" value="Unassembled WGS sequence"/>
</dbReference>
<organism evidence="1 2">
    <name type="scientific">Stenotrophomonas maltophilia</name>
    <name type="common">Pseudomonas maltophilia</name>
    <name type="synonym">Xanthomonas maltophilia</name>
    <dbReference type="NCBI Taxonomy" id="40324"/>
    <lineage>
        <taxon>Bacteria</taxon>
        <taxon>Pseudomonadati</taxon>
        <taxon>Pseudomonadota</taxon>
        <taxon>Gammaproteobacteria</taxon>
        <taxon>Lysobacterales</taxon>
        <taxon>Lysobacteraceae</taxon>
        <taxon>Stenotrophomonas</taxon>
        <taxon>Stenotrophomonas maltophilia group</taxon>
    </lineage>
</organism>
<name>A0A1A6Y7V0_STEMA</name>
<evidence type="ECO:0000313" key="1">
    <source>
        <dbReference type="EMBL" id="OBU70816.1"/>
    </source>
</evidence>
<reference evidence="1 2" key="1">
    <citation type="submission" date="2016-05" db="EMBL/GenBank/DDBJ databases">
        <title>Draft Genome Sequences of Stenotrophomonas maltophilia Strains Sm32COP, Sm41DVV, Sm46PAILV, SmF3, SmF22, SmSOFb1 and SmCVFa1, Isolated from Different Manures, in France.</title>
        <authorList>
            <person name="Nazaret S."/>
            <person name="Bodilis J."/>
        </authorList>
    </citation>
    <scope>NUCLEOTIDE SEQUENCE [LARGE SCALE GENOMIC DNA]</scope>
    <source>
        <strain evidence="1 2">Sm46PAILV</strain>
    </source>
</reference>
<evidence type="ECO:0000313" key="2">
    <source>
        <dbReference type="Proteomes" id="UP000092256"/>
    </source>
</evidence>
<proteinExistence type="predicted"/>
<sequence length="182" mass="20489">MPAGGSPEADWLALEQRWKAGREGERALAEWFSRELLSFVAVCQQPETFSQLFAGEVKRPDFLLLFDALGLIAVDAKNLTPKQWNGSLSYTLPLDDEVKRAVAFERIFRMPVWYAIKNGDEWLWISALKAVEVGVPRQNRRTGANFVAIDRSHFVPVRTGADLAGLYGQRMTSYSKVALLVE</sequence>
<protein>
    <submittedName>
        <fullName evidence="1">Uncharacterized protein</fullName>
    </submittedName>
</protein>
<comment type="caution">
    <text evidence="1">The sequence shown here is derived from an EMBL/GenBank/DDBJ whole genome shotgun (WGS) entry which is preliminary data.</text>
</comment>
<dbReference type="EMBL" id="LYVJ01000001">
    <property type="protein sequence ID" value="OBU70816.1"/>
    <property type="molecule type" value="Genomic_DNA"/>
</dbReference>
<gene>
    <name evidence="1" type="ORF">A9K58_01640</name>
</gene>
<dbReference type="AlphaFoldDB" id="A0A1A6Y7V0"/>
<accession>A0A1A6Y7V0</accession>